<proteinExistence type="predicted"/>
<dbReference type="PANTHER" id="PTHR43133:SF63">
    <property type="entry name" value="RNA POLYMERASE SIGMA FACTOR FECI-RELATED"/>
    <property type="match status" value="1"/>
</dbReference>
<dbReference type="InterPro" id="IPR013249">
    <property type="entry name" value="RNA_pol_sigma70_r4_t2"/>
</dbReference>
<reference evidence="6 7" key="1">
    <citation type="submission" date="2021-07" db="EMBL/GenBank/DDBJ databases">
        <title>Isolation and characterization of bacteria from a gold mining with a capacity of golden bioaccumulation.</title>
        <authorList>
            <person name="Yang X.J."/>
        </authorList>
    </citation>
    <scope>NUCLEOTIDE SEQUENCE [LARGE SCALE GENOMIC DNA]</scope>
    <source>
        <strain evidence="6 7">Au29</strain>
    </source>
</reference>
<dbReference type="InterPro" id="IPR007627">
    <property type="entry name" value="RNA_pol_sigma70_r2"/>
</dbReference>
<accession>A0ABX8TLW5</accession>
<feature type="domain" description="RNA polymerase sigma factor 70 region 4 type 2" evidence="5">
    <location>
        <begin position="101"/>
        <end position="151"/>
    </location>
</feature>
<sequence length="159" mass="17984">MRDDLGRFAASRLGGRGDVEDVLQELFLKVSRTPADAEIRDPRAYLYRLTNNLLLDRWRSSRRSAARDGAWRVAMHGAEDGDDVDDAPSAEAVVAGRQRLQTLMTALDQLPEKTRTIFRLHKFDGLSYAEVAEKQGISRSSVEKHMMDALRILAARMRK</sequence>
<dbReference type="PANTHER" id="PTHR43133">
    <property type="entry name" value="RNA POLYMERASE ECF-TYPE SIGMA FACTO"/>
    <property type="match status" value="1"/>
</dbReference>
<dbReference type="NCBIfam" id="TIGR02937">
    <property type="entry name" value="sigma70-ECF"/>
    <property type="match status" value="1"/>
</dbReference>
<dbReference type="CDD" id="cd06171">
    <property type="entry name" value="Sigma70_r4"/>
    <property type="match status" value="1"/>
</dbReference>
<dbReference type="Proteomes" id="UP000824334">
    <property type="component" value="Chromosome"/>
</dbReference>
<evidence type="ECO:0000259" key="5">
    <source>
        <dbReference type="Pfam" id="PF08281"/>
    </source>
</evidence>
<dbReference type="Pfam" id="PF04542">
    <property type="entry name" value="Sigma70_r2"/>
    <property type="match status" value="1"/>
</dbReference>
<keyword evidence="2" id="KW-0731">Sigma factor</keyword>
<dbReference type="InterPro" id="IPR014284">
    <property type="entry name" value="RNA_pol_sigma-70_dom"/>
</dbReference>
<evidence type="ECO:0000256" key="3">
    <source>
        <dbReference type="ARBA" id="ARBA00023163"/>
    </source>
</evidence>
<evidence type="ECO:0000313" key="6">
    <source>
        <dbReference type="EMBL" id="QYC12245.1"/>
    </source>
</evidence>
<evidence type="ECO:0000256" key="2">
    <source>
        <dbReference type="ARBA" id="ARBA00023082"/>
    </source>
</evidence>
<gene>
    <name evidence="6" type="ORF">KWG56_11105</name>
</gene>
<organism evidence="6 7">
    <name type="scientific">Brevundimonas nasdae</name>
    <dbReference type="NCBI Taxonomy" id="172043"/>
    <lineage>
        <taxon>Bacteria</taxon>
        <taxon>Pseudomonadati</taxon>
        <taxon>Pseudomonadota</taxon>
        <taxon>Alphaproteobacteria</taxon>
        <taxon>Caulobacterales</taxon>
        <taxon>Caulobacteraceae</taxon>
        <taxon>Brevundimonas</taxon>
    </lineage>
</organism>
<name>A0ABX8TLW5_9CAUL</name>
<keyword evidence="3" id="KW-0804">Transcription</keyword>
<keyword evidence="7" id="KW-1185">Reference proteome</keyword>
<evidence type="ECO:0000313" key="7">
    <source>
        <dbReference type="Proteomes" id="UP000824334"/>
    </source>
</evidence>
<keyword evidence="1" id="KW-0805">Transcription regulation</keyword>
<dbReference type="EMBL" id="CP080034">
    <property type="protein sequence ID" value="QYC12245.1"/>
    <property type="molecule type" value="Genomic_DNA"/>
</dbReference>
<feature type="domain" description="RNA polymerase sigma-70 region 2" evidence="4">
    <location>
        <begin position="4"/>
        <end position="63"/>
    </location>
</feature>
<dbReference type="Pfam" id="PF08281">
    <property type="entry name" value="Sigma70_r4_2"/>
    <property type="match status" value="1"/>
</dbReference>
<evidence type="ECO:0000259" key="4">
    <source>
        <dbReference type="Pfam" id="PF04542"/>
    </source>
</evidence>
<protein>
    <submittedName>
        <fullName evidence="6">RNA polymerase sigma factor</fullName>
    </submittedName>
</protein>
<dbReference type="InterPro" id="IPR039425">
    <property type="entry name" value="RNA_pol_sigma-70-like"/>
</dbReference>
<evidence type="ECO:0000256" key="1">
    <source>
        <dbReference type="ARBA" id="ARBA00023015"/>
    </source>
</evidence>